<dbReference type="EMBL" id="JBEHCU010002694">
    <property type="protein sequence ID" value="KAL1402613.1"/>
    <property type="molecule type" value="Genomic_DNA"/>
</dbReference>
<dbReference type="Proteomes" id="UP001562425">
    <property type="component" value="Unassembled WGS sequence"/>
</dbReference>
<organism evidence="2 3">
    <name type="scientific">Culex pipiens pipiens</name>
    <name type="common">Northern house mosquito</name>
    <dbReference type="NCBI Taxonomy" id="38569"/>
    <lineage>
        <taxon>Eukaryota</taxon>
        <taxon>Metazoa</taxon>
        <taxon>Ecdysozoa</taxon>
        <taxon>Arthropoda</taxon>
        <taxon>Hexapoda</taxon>
        <taxon>Insecta</taxon>
        <taxon>Pterygota</taxon>
        <taxon>Neoptera</taxon>
        <taxon>Endopterygota</taxon>
        <taxon>Diptera</taxon>
        <taxon>Nematocera</taxon>
        <taxon>Culicoidea</taxon>
        <taxon>Culicidae</taxon>
        <taxon>Culicinae</taxon>
        <taxon>Culicini</taxon>
        <taxon>Culex</taxon>
        <taxon>Culex</taxon>
    </lineage>
</organism>
<feature type="region of interest" description="Disordered" evidence="1">
    <location>
        <begin position="128"/>
        <end position="155"/>
    </location>
</feature>
<dbReference type="AlphaFoldDB" id="A0ABD1DT05"/>
<name>A0ABD1DT05_CULPP</name>
<sequence length="155" mass="16805">GFVECLESERINEVQQQAAATTSCATTPKIYRLLTSQVCTYPTTTGLLKCVTAELKLTSNKSQVSQFGNLCKIRGKTRRASPESPSQRQNWQVCLSLPRSAGSTGRGGHKASHEGFCLVGVMHPGGVQSGSDSLAVPALHRRDQRQLGEPRHRAE</sequence>
<evidence type="ECO:0000256" key="1">
    <source>
        <dbReference type="SAM" id="MobiDB-lite"/>
    </source>
</evidence>
<protein>
    <submittedName>
        <fullName evidence="2">Uncharacterized protein</fullName>
    </submittedName>
</protein>
<evidence type="ECO:0000313" key="3">
    <source>
        <dbReference type="Proteomes" id="UP001562425"/>
    </source>
</evidence>
<comment type="caution">
    <text evidence="2">The sequence shown here is derived from an EMBL/GenBank/DDBJ whole genome shotgun (WGS) entry which is preliminary data.</text>
</comment>
<evidence type="ECO:0000313" key="2">
    <source>
        <dbReference type="EMBL" id="KAL1402613.1"/>
    </source>
</evidence>
<reference evidence="2 3" key="1">
    <citation type="submission" date="2024-05" db="EMBL/GenBank/DDBJ databases">
        <title>Culex pipiens pipiens assembly and annotation.</title>
        <authorList>
            <person name="Alout H."/>
            <person name="Durand T."/>
        </authorList>
    </citation>
    <scope>NUCLEOTIDE SEQUENCE [LARGE SCALE GENOMIC DNA]</scope>
    <source>
        <strain evidence="2">HA-2024</strain>
        <tissue evidence="2">Whole body</tissue>
    </source>
</reference>
<feature type="non-terminal residue" evidence="2">
    <location>
        <position position="1"/>
    </location>
</feature>
<gene>
    <name evidence="2" type="ORF">pipiens_019697</name>
</gene>
<proteinExistence type="predicted"/>
<keyword evidence="3" id="KW-1185">Reference proteome</keyword>
<accession>A0ABD1DT05</accession>
<feature type="compositionally biased region" description="Basic and acidic residues" evidence="1">
    <location>
        <begin position="140"/>
        <end position="155"/>
    </location>
</feature>